<feature type="transmembrane region" description="Helical" evidence="13">
    <location>
        <begin position="380"/>
        <end position="399"/>
    </location>
</feature>
<dbReference type="InterPro" id="IPR051163">
    <property type="entry name" value="Sodium:Solute_Symporter_SSF"/>
</dbReference>
<keyword evidence="6 13" id="KW-1133">Transmembrane helix</keyword>
<protein>
    <submittedName>
        <fullName evidence="14">SSS family transporter</fullName>
    </submittedName>
</protein>
<comment type="subcellular location">
    <subcellularLocation>
        <location evidence="1">Cell membrane</location>
        <topology evidence="1">Multi-pass membrane protein</topology>
    </subcellularLocation>
</comment>
<keyword evidence="4" id="KW-1003">Cell membrane</keyword>
<feature type="transmembrane region" description="Helical" evidence="13">
    <location>
        <begin position="154"/>
        <end position="172"/>
    </location>
</feature>
<evidence type="ECO:0000313" key="14">
    <source>
        <dbReference type="EMBL" id="TDP97408.1"/>
    </source>
</evidence>
<dbReference type="NCBIfam" id="TIGR00813">
    <property type="entry name" value="sss"/>
    <property type="match status" value="1"/>
</dbReference>
<keyword evidence="3" id="KW-0813">Transport</keyword>
<evidence type="ECO:0000256" key="4">
    <source>
        <dbReference type="ARBA" id="ARBA00022475"/>
    </source>
</evidence>
<keyword evidence="7" id="KW-0915">Sodium</keyword>
<dbReference type="PANTHER" id="PTHR42985:SF47">
    <property type="entry name" value="INTEGRAL MEMBRANE TRANSPORT PROTEIN"/>
    <property type="match status" value="1"/>
</dbReference>
<dbReference type="InterPro" id="IPR038377">
    <property type="entry name" value="Na/Glc_symporter_sf"/>
</dbReference>
<dbReference type="GO" id="GO:0005886">
    <property type="term" value="C:plasma membrane"/>
    <property type="evidence" value="ECO:0007669"/>
    <property type="project" value="UniProtKB-SubCell"/>
</dbReference>
<dbReference type="InterPro" id="IPR001734">
    <property type="entry name" value="Na/solute_symporter"/>
</dbReference>
<dbReference type="CDD" id="cd11493">
    <property type="entry name" value="SLC5sbd_NIS-like_u1"/>
    <property type="match status" value="1"/>
</dbReference>
<keyword evidence="10" id="KW-0739">Sodium transport</keyword>
<feature type="transmembrane region" description="Helical" evidence="13">
    <location>
        <begin position="334"/>
        <end position="359"/>
    </location>
</feature>
<feature type="transmembrane region" description="Helical" evidence="13">
    <location>
        <begin position="232"/>
        <end position="251"/>
    </location>
</feature>
<dbReference type="GO" id="GO:0015293">
    <property type="term" value="F:symporter activity"/>
    <property type="evidence" value="ECO:0007669"/>
    <property type="project" value="TreeGrafter"/>
</dbReference>
<feature type="transmembrane region" description="Helical" evidence="13">
    <location>
        <begin position="45"/>
        <end position="71"/>
    </location>
</feature>
<evidence type="ECO:0000256" key="5">
    <source>
        <dbReference type="ARBA" id="ARBA00022692"/>
    </source>
</evidence>
<dbReference type="RefSeq" id="WP_133850616.1">
    <property type="nucleotide sequence ID" value="NZ_SNXZ01000003.1"/>
</dbReference>
<evidence type="ECO:0000313" key="15">
    <source>
        <dbReference type="Proteomes" id="UP000295444"/>
    </source>
</evidence>
<feature type="transmembrane region" description="Helical" evidence="13">
    <location>
        <begin position="405"/>
        <end position="429"/>
    </location>
</feature>
<dbReference type="Pfam" id="PF00474">
    <property type="entry name" value="SSF"/>
    <property type="match status" value="1"/>
</dbReference>
<dbReference type="PROSITE" id="PS50283">
    <property type="entry name" value="NA_SOLUT_SYMP_3"/>
    <property type="match status" value="1"/>
</dbReference>
<dbReference type="Proteomes" id="UP000295444">
    <property type="component" value="Unassembled WGS sequence"/>
</dbReference>
<accession>A0A4V3CZC0</accession>
<dbReference type="Gene3D" id="1.20.1730.10">
    <property type="entry name" value="Sodium/glucose cotransporter"/>
    <property type="match status" value="1"/>
</dbReference>
<comment type="caution">
    <text evidence="14">The sequence shown here is derived from an EMBL/GenBank/DDBJ whole genome shotgun (WGS) entry which is preliminary data.</text>
</comment>
<evidence type="ECO:0000256" key="1">
    <source>
        <dbReference type="ARBA" id="ARBA00004651"/>
    </source>
</evidence>
<evidence type="ECO:0000256" key="7">
    <source>
        <dbReference type="ARBA" id="ARBA00023053"/>
    </source>
</evidence>
<evidence type="ECO:0000256" key="2">
    <source>
        <dbReference type="ARBA" id="ARBA00006434"/>
    </source>
</evidence>
<keyword evidence="15" id="KW-1185">Reference proteome</keyword>
<feature type="transmembrane region" description="Helical" evidence="13">
    <location>
        <begin position="272"/>
        <end position="297"/>
    </location>
</feature>
<dbReference type="PANTHER" id="PTHR42985">
    <property type="entry name" value="SODIUM-COUPLED MONOCARBOXYLATE TRANSPORTER"/>
    <property type="match status" value="1"/>
</dbReference>
<gene>
    <name evidence="14" type="ORF">EV186_103372</name>
</gene>
<proteinExistence type="inferred from homology"/>
<dbReference type="OrthoDB" id="9814523at2"/>
<evidence type="ECO:0000256" key="11">
    <source>
        <dbReference type="RuleBase" id="RU362091"/>
    </source>
</evidence>
<feature type="transmembrane region" description="Helical" evidence="13">
    <location>
        <begin position="436"/>
        <end position="456"/>
    </location>
</feature>
<sequence>MRAIDIAIIVIYLAAMPLIGVMIGRRQKSSTDYFVGERSLPWWAVMLSVVATETSTLTVISTPGLVFGGAFTFLQVAFGYIIGRTVAAFVLLPRYFKGTQVTAYQYLGKRFGNGLQGTASVTFMVTRLLAEGLRLFAGAIPIKVILDHYNIHTSYWHIVVALTALTVIYAFIGGIKAVVWVDVIQWSIYIIGAIAAIIVLSTKLPSGWVSTASDQGKLALTDFTSNIFTGSYPFWIAIIGGAFLSMASHGADQLIVQRLLSCRSLKDGQRALIGSGIMVFVQFGVFLVVGAMLWVYVGGAGSQTVKDIAAKKLASDDVFPNFIVNDLPVGLSGLLIAGILASTMGALASALNAMSSSTVGDLYQRFAKKRLSDEQTLKHARMWTLIWAVVFAIFASLFTNSKDPVIVQGLGIVGYTYGALLGSFLLGLIFRKARQLEAIIAFAASVIGMAFIILFVKFDTKNGNSVHIAFGTAKAPDKALVSWWYTLIGVVIALVVGGLLSLRHRSAAPEADEANRPDEPDPDREPANA</sequence>
<reference evidence="14 15" key="1">
    <citation type="submission" date="2019-03" db="EMBL/GenBank/DDBJ databases">
        <title>Genomic Encyclopedia of Type Strains, Phase IV (KMG-IV): sequencing the most valuable type-strain genomes for metagenomic binning, comparative biology and taxonomic classification.</title>
        <authorList>
            <person name="Goeker M."/>
        </authorList>
    </citation>
    <scope>NUCLEOTIDE SEQUENCE [LARGE SCALE GENOMIC DNA]</scope>
    <source>
        <strain evidence="14 15">DSM 45361</strain>
    </source>
</reference>
<evidence type="ECO:0000256" key="8">
    <source>
        <dbReference type="ARBA" id="ARBA00023065"/>
    </source>
</evidence>
<dbReference type="EMBL" id="SNXZ01000003">
    <property type="protein sequence ID" value="TDP97408.1"/>
    <property type="molecule type" value="Genomic_DNA"/>
</dbReference>
<feature type="transmembrane region" description="Helical" evidence="13">
    <location>
        <begin position="6"/>
        <end position="24"/>
    </location>
</feature>
<feature type="transmembrane region" description="Helical" evidence="13">
    <location>
        <begin position="483"/>
        <end position="502"/>
    </location>
</feature>
<keyword evidence="8" id="KW-0406">Ion transport</keyword>
<comment type="similarity">
    <text evidence="2 11">Belongs to the sodium:solute symporter (SSF) (TC 2.A.21) family.</text>
</comment>
<dbReference type="AlphaFoldDB" id="A0A4V3CZC0"/>
<name>A0A4V3CZC0_LABRH</name>
<feature type="region of interest" description="Disordered" evidence="12">
    <location>
        <begin position="507"/>
        <end position="529"/>
    </location>
</feature>
<feature type="transmembrane region" description="Helical" evidence="13">
    <location>
        <begin position="179"/>
        <end position="200"/>
    </location>
</feature>
<evidence type="ECO:0000256" key="13">
    <source>
        <dbReference type="SAM" id="Phobius"/>
    </source>
</evidence>
<keyword evidence="5 13" id="KW-0812">Transmembrane</keyword>
<evidence type="ECO:0000256" key="12">
    <source>
        <dbReference type="SAM" id="MobiDB-lite"/>
    </source>
</evidence>
<evidence type="ECO:0000256" key="9">
    <source>
        <dbReference type="ARBA" id="ARBA00023136"/>
    </source>
</evidence>
<evidence type="ECO:0000256" key="3">
    <source>
        <dbReference type="ARBA" id="ARBA00022448"/>
    </source>
</evidence>
<organism evidence="14 15">
    <name type="scientific">Labedaea rhizosphaerae</name>
    <dbReference type="NCBI Taxonomy" id="598644"/>
    <lineage>
        <taxon>Bacteria</taxon>
        <taxon>Bacillati</taxon>
        <taxon>Actinomycetota</taxon>
        <taxon>Actinomycetes</taxon>
        <taxon>Pseudonocardiales</taxon>
        <taxon>Pseudonocardiaceae</taxon>
        <taxon>Labedaea</taxon>
    </lineage>
</organism>
<keyword evidence="9 13" id="KW-0472">Membrane</keyword>
<feature type="transmembrane region" description="Helical" evidence="13">
    <location>
        <begin position="77"/>
        <end position="96"/>
    </location>
</feature>
<evidence type="ECO:0000256" key="10">
    <source>
        <dbReference type="ARBA" id="ARBA00023201"/>
    </source>
</evidence>
<feature type="compositionally biased region" description="Basic and acidic residues" evidence="12">
    <location>
        <begin position="513"/>
        <end position="529"/>
    </location>
</feature>
<evidence type="ECO:0000256" key="6">
    <source>
        <dbReference type="ARBA" id="ARBA00022989"/>
    </source>
</evidence>
<dbReference type="GO" id="GO:0006814">
    <property type="term" value="P:sodium ion transport"/>
    <property type="evidence" value="ECO:0007669"/>
    <property type="project" value="UniProtKB-KW"/>
</dbReference>